<evidence type="ECO:0000256" key="2">
    <source>
        <dbReference type="SAM" id="Phobius"/>
    </source>
</evidence>
<keyword evidence="4" id="KW-1185">Reference proteome</keyword>
<dbReference type="InterPro" id="IPR017195">
    <property type="entry name" value="ABC_thiamin-permease_prd"/>
</dbReference>
<feature type="transmembrane region" description="Helical" evidence="2">
    <location>
        <begin position="175"/>
        <end position="197"/>
    </location>
</feature>
<feature type="transmembrane region" description="Helical" evidence="2">
    <location>
        <begin position="119"/>
        <end position="137"/>
    </location>
</feature>
<dbReference type="Pfam" id="PF09819">
    <property type="entry name" value="ABC_cobalt"/>
    <property type="match status" value="1"/>
</dbReference>
<dbReference type="AlphaFoldDB" id="A0A3L7J8X0"/>
<keyword evidence="2" id="KW-0812">Transmembrane</keyword>
<evidence type="ECO:0000313" key="4">
    <source>
        <dbReference type="Proteomes" id="UP000282460"/>
    </source>
</evidence>
<feature type="transmembrane region" description="Helical" evidence="2">
    <location>
        <begin position="65"/>
        <end position="89"/>
    </location>
</feature>
<dbReference type="OrthoDB" id="8017424at2"/>
<dbReference type="PIRSF" id="PIRSF037394">
    <property type="entry name" value="ABC_thiamine-permease_YkoE_prd"/>
    <property type="match status" value="1"/>
</dbReference>
<reference evidence="3 4" key="1">
    <citation type="submission" date="2018-10" db="EMBL/GenBank/DDBJ databases">
        <authorList>
            <person name="Li J."/>
        </authorList>
    </citation>
    <scope>NUCLEOTIDE SEQUENCE [LARGE SCALE GENOMIC DNA]</scope>
    <source>
        <strain evidence="3 4">ZD1-4</strain>
    </source>
</reference>
<feature type="transmembrane region" description="Helical" evidence="2">
    <location>
        <begin position="144"/>
        <end position="169"/>
    </location>
</feature>
<keyword evidence="2" id="KW-1133">Transmembrane helix</keyword>
<sequence>MHFTSTESTTSTDPETVPGATRGLAKRPGRWRVVDIVTASVLGVAAGVIFWAWGLAWGPLSAALAFTPGLGGLLAGGWLFAGVLGGLIIRKPGAAIYTELVAAAVSALIGTVWGFETLIWGLIQGAGAELVLALFFYRSFRIWVALLAGAGAGVAVGLLDTTFTSYAALDAGAKMTYFLSAVVSGTVLAGLLPWFAVRGLAATGALSRFAAGNEARAGRAI</sequence>
<evidence type="ECO:0000313" key="3">
    <source>
        <dbReference type="EMBL" id="RLQ85901.1"/>
    </source>
</evidence>
<name>A0A3L7J8X0_9MICO</name>
<evidence type="ECO:0000256" key="1">
    <source>
        <dbReference type="SAM" id="MobiDB-lite"/>
    </source>
</evidence>
<feature type="transmembrane region" description="Helical" evidence="2">
    <location>
        <begin position="96"/>
        <end position="113"/>
    </location>
</feature>
<comment type="caution">
    <text evidence="3">The sequence shown here is derived from an EMBL/GenBank/DDBJ whole genome shotgun (WGS) entry which is preliminary data.</text>
</comment>
<proteinExistence type="predicted"/>
<accession>A0A3L7J8X0</accession>
<keyword evidence="2" id="KW-0472">Membrane</keyword>
<dbReference type="Proteomes" id="UP000282460">
    <property type="component" value="Unassembled WGS sequence"/>
</dbReference>
<dbReference type="EMBL" id="RCWJ01000001">
    <property type="protein sequence ID" value="RLQ85901.1"/>
    <property type="molecule type" value="Genomic_DNA"/>
</dbReference>
<gene>
    <name evidence="3" type="ORF">D9V28_03335</name>
</gene>
<feature type="compositionally biased region" description="Low complexity" evidence="1">
    <location>
        <begin position="1"/>
        <end position="12"/>
    </location>
</feature>
<feature type="region of interest" description="Disordered" evidence="1">
    <location>
        <begin position="1"/>
        <end position="23"/>
    </location>
</feature>
<feature type="transmembrane region" description="Helical" evidence="2">
    <location>
        <begin position="33"/>
        <end position="53"/>
    </location>
</feature>
<protein>
    <submittedName>
        <fullName evidence="3">Uncharacterized protein</fullName>
    </submittedName>
</protein>
<organism evidence="3 4">
    <name type="scientific">Mycetocola zhadangensis</name>
    <dbReference type="NCBI Taxonomy" id="1164595"/>
    <lineage>
        <taxon>Bacteria</taxon>
        <taxon>Bacillati</taxon>
        <taxon>Actinomycetota</taxon>
        <taxon>Actinomycetes</taxon>
        <taxon>Micrococcales</taxon>
        <taxon>Microbacteriaceae</taxon>
        <taxon>Mycetocola</taxon>
    </lineage>
</organism>